<dbReference type="InterPro" id="IPR000566">
    <property type="entry name" value="Lipocln_cytosolic_FA-bd_dom"/>
</dbReference>
<evidence type="ECO:0000256" key="2">
    <source>
        <dbReference type="PIRNR" id="PIRNR036893"/>
    </source>
</evidence>
<dbReference type="Proteomes" id="UP001642464">
    <property type="component" value="Unassembled WGS sequence"/>
</dbReference>
<dbReference type="CDD" id="cd19438">
    <property type="entry name" value="lipocalin_Blc-like"/>
    <property type="match status" value="1"/>
</dbReference>
<evidence type="ECO:0000313" key="5">
    <source>
        <dbReference type="Proteomes" id="UP001642464"/>
    </source>
</evidence>
<keyword evidence="5" id="KW-1185">Reference proteome</keyword>
<dbReference type="Gene3D" id="2.40.128.20">
    <property type="match status" value="1"/>
</dbReference>
<feature type="domain" description="Lipocalin/cytosolic fatty-acid binding" evidence="3">
    <location>
        <begin position="18"/>
        <end position="160"/>
    </location>
</feature>
<keyword evidence="4" id="KW-0449">Lipoprotein</keyword>
<name>A0ABP0JVR7_9DINO</name>
<dbReference type="InterPro" id="IPR047202">
    <property type="entry name" value="Lipocalin_Blc-like_dom"/>
</dbReference>
<gene>
    <name evidence="4" type="ORF">SCF082_LOCUS14146</name>
</gene>
<dbReference type="Pfam" id="PF08212">
    <property type="entry name" value="Lipocalin_2"/>
    <property type="match status" value="1"/>
</dbReference>
<organism evidence="4 5">
    <name type="scientific">Durusdinium trenchii</name>
    <dbReference type="NCBI Taxonomy" id="1381693"/>
    <lineage>
        <taxon>Eukaryota</taxon>
        <taxon>Sar</taxon>
        <taxon>Alveolata</taxon>
        <taxon>Dinophyceae</taxon>
        <taxon>Suessiales</taxon>
        <taxon>Symbiodiniaceae</taxon>
        <taxon>Durusdinium</taxon>
    </lineage>
</organism>
<evidence type="ECO:0000256" key="1">
    <source>
        <dbReference type="ARBA" id="ARBA00006889"/>
    </source>
</evidence>
<reference evidence="4 5" key="1">
    <citation type="submission" date="2024-02" db="EMBL/GenBank/DDBJ databases">
        <authorList>
            <person name="Chen Y."/>
            <person name="Shah S."/>
            <person name="Dougan E. K."/>
            <person name="Thang M."/>
            <person name="Chan C."/>
        </authorList>
    </citation>
    <scope>NUCLEOTIDE SEQUENCE [LARGE SCALE GENOMIC DNA]</scope>
</reference>
<dbReference type="PIRSF" id="PIRSF036893">
    <property type="entry name" value="Lipocalin_ApoD"/>
    <property type="match status" value="1"/>
</dbReference>
<dbReference type="PANTHER" id="PTHR10612">
    <property type="entry name" value="APOLIPOPROTEIN D"/>
    <property type="match status" value="1"/>
</dbReference>
<accession>A0ABP0JVR7</accession>
<dbReference type="PANTHER" id="PTHR10612:SF34">
    <property type="entry name" value="APOLIPOPROTEIN D"/>
    <property type="match status" value="1"/>
</dbReference>
<dbReference type="InterPro" id="IPR022271">
    <property type="entry name" value="Lipocalin_ApoD"/>
</dbReference>
<dbReference type="SUPFAM" id="SSF50814">
    <property type="entry name" value="Lipocalins"/>
    <property type="match status" value="1"/>
</dbReference>
<protein>
    <submittedName>
        <fullName evidence="4">Outer membrane lipoprotein Blc</fullName>
    </submittedName>
</protein>
<evidence type="ECO:0000259" key="3">
    <source>
        <dbReference type="Pfam" id="PF08212"/>
    </source>
</evidence>
<dbReference type="EMBL" id="CAXAMM010008830">
    <property type="protein sequence ID" value="CAK9018566.1"/>
    <property type="molecule type" value="Genomic_DNA"/>
</dbReference>
<dbReference type="InterPro" id="IPR012674">
    <property type="entry name" value="Calycin"/>
</dbReference>
<evidence type="ECO:0000313" key="4">
    <source>
        <dbReference type="EMBL" id="CAK9018566.1"/>
    </source>
</evidence>
<comment type="caution">
    <text evidence="4">The sequence shown here is derived from an EMBL/GenBank/DDBJ whole genome shotgun (WGS) entry which is preliminary data.</text>
</comment>
<sequence>MGLLLSCLKPRLPVVEEVDVREMLGDWYVIANMPTPFEKGACNPLERYTWDDKKRRIDVDFSFNKDTLDGPVKKIPQKIYTGGFPKSTGRWLASPVAGVKLDYSIMDLAEDYSWVAVGHRSRKWYWLMAKGTTNLPVDVVKKQVALAKQNGFDVSKVVYPKHNGEDATYE</sequence>
<comment type="similarity">
    <text evidence="1 2">Belongs to the calycin superfamily. Lipocalin family.</text>
</comment>
<proteinExistence type="inferred from homology"/>